<accession>A0A2K1K6G8</accession>
<dbReference type="InterPro" id="IPR008927">
    <property type="entry name" value="6-PGluconate_DH-like_C_sf"/>
</dbReference>
<evidence type="ECO:0000256" key="1">
    <source>
        <dbReference type="ARBA" id="ARBA00023002"/>
    </source>
</evidence>
<dbReference type="GO" id="GO:0004665">
    <property type="term" value="F:prephenate dehydrogenase (NADP+) activity"/>
    <property type="evidence" value="ECO:0007669"/>
    <property type="project" value="InterPro"/>
</dbReference>
<keyword evidence="6" id="KW-1185">Reference proteome</keyword>
<dbReference type="RefSeq" id="XP_024382598.1">
    <property type="nucleotide sequence ID" value="XM_024526830.2"/>
</dbReference>
<dbReference type="FunCoup" id="A0A2K1K6G8">
    <property type="interactions" value="264"/>
</dbReference>
<dbReference type="AlphaFoldDB" id="A0A2K1K6G8"/>
<dbReference type="GO" id="GO:0008977">
    <property type="term" value="F:prephenate dehydrogenase (NAD+) activity"/>
    <property type="evidence" value="ECO:0007669"/>
    <property type="project" value="InterPro"/>
</dbReference>
<dbReference type="Gramene" id="Pp3c8_7360V3.1">
    <property type="protein sequence ID" value="Pp3c8_7360V3.1"/>
    <property type="gene ID" value="Pp3c8_7360"/>
</dbReference>
<protein>
    <recommendedName>
        <fullName evidence="3">Prephenate/arogenate dehydrogenase domain-containing protein</fullName>
    </recommendedName>
</protein>
<dbReference type="KEGG" id="ppp:112285748"/>
<dbReference type="InterPro" id="IPR036291">
    <property type="entry name" value="NAD(P)-bd_dom_sf"/>
</dbReference>
<dbReference type="STRING" id="3218.A0A2K1K6G8"/>
<dbReference type="Gramene" id="Pp3c8_7360V3.2">
    <property type="protein sequence ID" value="Pp3c8_7360V3.2"/>
    <property type="gene ID" value="Pp3c8_7360"/>
</dbReference>
<dbReference type="EnsemblPlants" id="Pp3c8_7360V3.2">
    <property type="protein sequence ID" value="Pp3c8_7360V3.2"/>
    <property type="gene ID" value="Pp3c8_7360"/>
</dbReference>
<dbReference type="InterPro" id="IPR003099">
    <property type="entry name" value="Prephen_DH"/>
</dbReference>
<feature type="compositionally biased region" description="Low complexity" evidence="2">
    <location>
        <begin position="380"/>
        <end position="392"/>
    </location>
</feature>
<dbReference type="PANTHER" id="PTHR43207:SF4">
    <property type="entry name" value="AROGENATE DEHYDROGENASE 2, CHLOROPLASTIC"/>
    <property type="match status" value="1"/>
</dbReference>
<sequence length="429" mass="47918">MVATRVMEVLTSTPSAHSGMTQKNVVVGCRTPDVRQADSAVYKLRGEFREQQSQLFIGNNYRVRVRRSLLQRSGLDVRAIDAAQPFDYESVRLQELQNKNKLKVGIVGFGNFGQFLAARIVKQGHRVLAYSRTDYSEKAQELGVAYFRDADDFCEEHPEVVLLCTSILSTEAVLQSLPTQRLKRHTLFVDVLSVKEFPKNLFLQVLPPEFDILCTHPMFGPESGKGSWNELPFVYDKVRVRKGRRSRAADIFLDIFAKEGCRMVEMTCAEHDRYAAGSQFITHTVGRVLGKLALQSTPINTKGYETLLGLVENTAGDSFELYYGLFMYNPNATEELDRLELAFDSTKRQLFGQLHDVLRKQLFPGDGAEKASSSQGSLDTSSKNGSSTNGGTRIVSNVDTAPPVFESVLIKSVELEKDPDSISSKSPKH</sequence>
<dbReference type="EnsemblPlants" id="Pp3c8_7360V3.1">
    <property type="protein sequence ID" value="Pp3c8_7360V3.1"/>
    <property type="gene ID" value="Pp3c8_7360"/>
</dbReference>
<dbReference type="Pfam" id="PF03807">
    <property type="entry name" value="F420_oxidored"/>
    <property type="match status" value="1"/>
</dbReference>
<dbReference type="GO" id="GO:0033730">
    <property type="term" value="F:arogenate dehydrogenase (NADP+) activity"/>
    <property type="evidence" value="ECO:0007669"/>
    <property type="project" value="InterPro"/>
</dbReference>
<evidence type="ECO:0000259" key="3">
    <source>
        <dbReference type="PROSITE" id="PS51176"/>
    </source>
</evidence>
<dbReference type="GeneID" id="112285748"/>
<proteinExistence type="predicted"/>
<dbReference type="OMA" id="CLHPMFG"/>
<evidence type="ECO:0000313" key="4">
    <source>
        <dbReference type="EMBL" id="PNR49369.1"/>
    </source>
</evidence>
<evidence type="ECO:0000313" key="5">
    <source>
        <dbReference type="EnsemblPlants" id="Pp3c8_7360V3.1"/>
    </source>
</evidence>
<dbReference type="Gene3D" id="3.40.50.720">
    <property type="entry name" value="NAD(P)-binding Rossmann-like Domain"/>
    <property type="match status" value="1"/>
</dbReference>
<dbReference type="InterPro" id="IPR028939">
    <property type="entry name" value="P5C_Rdtase_cat_N"/>
</dbReference>
<keyword evidence="1" id="KW-0560">Oxidoreductase</keyword>
<feature type="region of interest" description="Disordered" evidence="2">
    <location>
        <begin position="366"/>
        <end position="398"/>
    </location>
</feature>
<organism evidence="4">
    <name type="scientific">Physcomitrium patens</name>
    <name type="common">Spreading-leaved earth moss</name>
    <name type="synonym">Physcomitrella patens</name>
    <dbReference type="NCBI Taxonomy" id="3218"/>
    <lineage>
        <taxon>Eukaryota</taxon>
        <taxon>Viridiplantae</taxon>
        <taxon>Streptophyta</taxon>
        <taxon>Embryophyta</taxon>
        <taxon>Bryophyta</taxon>
        <taxon>Bryophytina</taxon>
        <taxon>Bryopsida</taxon>
        <taxon>Funariidae</taxon>
        <taxon>Funariales</taxon>
        <taxon>Funariaceae</taxon>
        <taxon>Physcomitrium</taxon>
    </lineage>
</organism>
<dbReference type="SUPFAM" id="SSF48179">
    <property type="entry name" value="6-phosphogluconate dehydrogenase C-terminal domain-like"/>
    <property type="match status" value="1"/>
</dbReference>
<gene>
    <name evidence="5" type="primary">LOC112285748</name>
    <name evidence="4" type="ORF">PHYPA_011265</name>
</gene>
<dbReference type="EMBL" id="ABEU02000008">
    <property type="protein sequence ID" value="PNR49369.1"/>
    <property type="molecule type" value="Genomic_DNA"/>
</dbReference>
<feature type="domain" description="Prephenate/arogenate dehydrogenase" evidence="3">
    <location>
        <begin position="102"/>
        <end position="380"/>
    </location>
</feature>
<evidence type="ECO:0000256" key="2">
    <source>
        <dbReference type="SAM" id="MobiDB-lite"/>
    </source>
</evidence>
<evidence type="ECO:0000313" key="6">
    <source>
        <dbReference type="Proteomes" id="UP000006727"/>
    </source>
</evidence>
<dbReference type="GO" id="GO:0006571">
    <property type="term" value="P:tyrosine biosynthetic process"/>
    <property type="evidence" value="ECO:0007669"/>
    <property type="project" value="InterPro"/>
</dbReference>
<dbReference type="PaxDb" id="3218-PP1S8_130V6.1"/>
<dbReference type="InterPro" id="IPR059064">
    <property type="entry name" value="TYRAAT2_C"/>
</dbReference>
<dbReference type="PANTHER" id="PTHR43207">
    <property type="entry name" value="AROGENATE DEHYDROGENASE-RELATED"/>
    <property type="match status" value="1"/>
</dbReference>
<dbReference type="SUPFAM" id="SSF51735">
    <property type="entry name" value="NAD(P)-binding Rossmann-fold domains"/>
    <property type="match status" value="1"/>
</dbReference>
<reference evidence="4 6" key="2">
    <citation type="journal article" date="2018" name="Plant J.">
        <title>The Physcomitrella patens chromosome-scale assembly reveals moss genome structure and evolution.</title>
        <authorList>
            <person name="Lang D."/>
            <person name="Ullrich K.K."/>
            <person name="Murat F."/>
            <person name="Fuchs J."/>
            <person name="Jenkins J."/>
            <person name="Haas F.B."/>
            <person name="Piednoel M."/>
            <person name="Gundlach H."/>
            <person name="Van Bel M."/>
            <person name="Meyberg R."/>
            <person name="Vives C."/>
            <person name="Morata J."/>
            <person name="Symeonidi A."/>
            <person name="Hiss M."/>
            <person name="Muchero W."/>
            <person name="Kamisugi Y."/>
            <person name="Saleh O."/>
            <person name="Blanc G."/>
            <person name="Decker E.L."/>
            <person name="van Gessel N."/>
            <person name="Grimwood J."/>
            <person name="Hayes R.D."/>
            <person name="Graham S.W."/>
            <person name="Gunter L.E."/>
            <person name="McDaniel S.F."/>
            <person name="Hoernstein S.N.W."/>
            <person name="Larsson A."/>
            <person name="Li F.W."/>
            <person name="Perroud P.F."/>
            <person name="Phillips J."/>
            <person name="Ranjan P."/>
            <person name="Rokshar D.S."/>
            <person name="Rothfels C.J."/>
            <person name="Schneider L."/>
            <person name="Shu S."/>
            <person name="Stevenson D.W."/>
            <person name="Thummler F."/>
            <person name="Tillich M."/>
            <person name="Villarreal Aguilar J.C."/>
            <person name="Widiez T."/>
            <person name="Wong G.K."/>
            <person name="Wymore A."/>
            <person name="Zhang Y."/>
            <person name="Zimmer A.D."/>
            <person name="Quatrano R.S."/>
            <person name="Mayer K.F.X."/>
            <person name="Goodstein D."/>
            <person name="Casacuberta J.M."/>
            <person name="Vandepoele K."/>
            <person name="Reski R."/>
            <person name="Cuming A.C."/>
            <person name="Tuskan G.A."/>
            <person name="Maumus F."/>
            <person name="Salse J."/>
            <person name="Schmutz J."/>
            <person name="Rensing S.A."/>
        </authorList>
    </citation>
    <scope>NUCLEOTIDE SEQUENCE [LARGE SCALE GENOMIC DNA]</scope>
    <source>
        <strain evidence="5 6">cv. Gransden 2004</strain>
    </source>
</reference>
<reference evidence="4 6" key="1">
    <citation type="journal article" date="2008" name="Science">
        <title>The Physcomitrella genome reveals evolutionary insights into the conquest of land by plants.</title>
        <authorList>
            <person name="Rensing S."/>
            <person name="Lang D."/>
            <person name="Zimmer A."/>
            <person name="Terry A."/>
            <person name="Salamov A."/>
            <person name="Shapiro H."/>
            <person name="Nishiyama T."/>
            <person name="Perroud P.-F."/>
            <person name="Lindquist E."/>
            <person name="Kamisugi Y."/>
            <person name="Tanahashi T."/>
            <person name="Sakakibara K."/>
            <person name="Fujita T."/>
            <person name="Oishi K."/>
            <person name="Shin-I T."/>
            <person name="Kuroki Y."/>
            <person name="Toyoda A."/>
            <person name="Suzuki Y."/>
            <person name="Hashimoto A."/>
            <person name="Yamaguchi K."/>
            <person name="Sugano A."/>
            <person name="Kohara Y."/>
            <person name="Fujiyama A."/>
            <person name="Anterola A."/>
            <person name="Aoki S."/>
            <person name="Ashton N."/>
            <person name="Barbazuk W.B."/>
            <person name="Barker E."/>
            <person name="Bennetzen J."/>
            <person name="Bezanilla M."/>
            <person name="Blankenship R."/>
            <person name="Cho S.H."/>
            <person name="Dutcher S."/>
            <person name="Estelle M."/>
            <person name="Fawcett J.A."/>
            <person name="Gundlach H."/>
            <person name="Hanada K."/>
            <person name="Heyl A."/>
            <person name="Hicks K.A."/>
            <person name="Hugh J."/>
            <person name="Lohr M."/>
            <person name="Mayer K."/>
            <person name="Melkozernov A."/>
            <person name="Murata T."/>
            <person name="Nelson D."/>
            <person name="Pils B."/>
            <person name="Prigge M."/>
            <person name="Reiss B."/>
            <person name="Renner T."/>
            <person name="Rombauts S."/>
            <person name="Rushton P."/>
            <person name="Sanderfoot A."/>
            <person name="Schween G."/>
            <person name="Shiu S.-H."/>
            <person name="Stueber K."/>
            <person name="Theodoulou F.L."/>
            <person name="Tu H."/>
            <person name="Van de Peer Y."/>
            <person name="Verrier P.J."/>
            <person name="Waters E."/>
            <person name="Wood A."/>
            <person name="Yang L."/>
            <person name="Cove D."/>
            <person name="Cuming A."/>
            <person name="Hasebe M."/>
            <person name="Lucas S."/>
            <person name="Mishler D.B."/>
            <person name="Reski R."/>
            <person name="Grigoriev I."/>
            <person name="Quatrano R.S."/>
            <person name="Boore J.L."/>
        </authorList>
    </citation>
    <scope>NUCLEOTIDE SEQUENCE [LARGE SCALE GENOMIC DNA]</scope>
    <source>
        <strain evidence="5 6">cv. Gransden 2004</strain>
    </source>
</reference>
<dbReference type="Proteomes" id="UP000006727">
    <property type="component" value="Chromosome 8"/>
</dbReference>
<dbReference type="Pfam" id="PF26213">
    <property type="entry name" value="TYRAAT1_C"/>
    <property type="match status" value="1"/>
</dbReference>
<reference evidence="5" key="3">
    <citation type="submission" date="2020-12" db="UniProtKB">
        <authorList>
            <consortium name="EnsemblPlants"/>
        </authorList>
    </citation>
    <scope>IDENTIFICATION</scope>
</reference>
<dbReference type="OrthoDB" id="2414662at2759"/>
<dbReference type="PROSITE" id="PS51176">
    <property type="entry name" value="PDH_ADH"/>
    <property type="match status" value="1"/>
</dbReference>
<dbReference type="InterPro" id="IPR045011">
    <property type="entry name" value="TYRAAT1/2"/>
</dbReference>
<name>A0A2K1K6G8_PHYPA</name>